<dbReference type="AlphaFoldDB" id="A0AAU9PXD9"/>
<proteinExistence type="predicted"/>
<accession>A0AAU9PXD9</accession>
<name>A0AAU9PXD9_9VIBR</name>
<gene>
    <name evidence="1" type="ORF">THF1D04_10014</name>
</gene>
<reference evidence="1" key="1">
    <citation type="submission" date="2022-01" db="EMBL/GenBank/DDBJ databases">
        <authorList>
            <person name="Lagorce A."/>
        </authorList>
    </citation>
    <scope>NUCLEOTIDE SEQUENCE</scope>
    <source>
        <strain evidence="1">Th15_F1_D04</strain>
    </source>
</reference>
<evidence type="ECO:0000313" key="2">
    <source>
        <dbReference type="Proteomes" id="UP001295420"/>
    </source>
</evidence>
<organism evidence="1 2">
    <name type="scientific">Vibrio owensii</name>
    <dbReference type="NCBI Taxonomy" id="696485"/>
    <lineage>
        <taxon>Bacteria</taxon>
        <taxon>Pseudomonadati</taxon>
        <taxon>Pseudomonadota</taxon>
        <taxon>Gammaproteobacteria</taxon>
        <taxon>Vibrionales</taxon>
        <taxon>Vibrionaceae</taxon>
        <taxon>Vibrio</taxon>
    </lineage>
</organism>
<dbReference type="EMBL" id="CAKMTQ010000001">
    <property type="protein sequence ID" value="CAH1520302.1"/>
    <property type="molecule type" value="Genomic_DNA"/>
</dbReference>
<comment type="caution">
    <text evidence="1">The sequence shown here is derived from an EMBL/GenBank/DDBJ whole genome shotgun (WGS) entry which is preliminary data.</text>
</comment>
<dbReference type="Proteomes" id="UP001295420">
    <property type="component" value="Unassembled WGS sequence"/>
</dbReference>
<evidence type="ECO:0000313" key="1">
    <source>
        <dbReference type="EMBL" id="CAH1520302.1"/>
    </source>
</evidence>
<sequence length="44" mass="5002">MFFLSNRGLIHVHLHLIDLLYDKIKSRLIGVKDSSAFAICLSES</sequence>
<protein>
    <submittedName>
        <fullName evidence="1">Uncharacterized protein</fullName>
    </submittedName>
</protein>